<dbReference type="AlphaFoldDB" id="A0A6J6Q9Q3"/>
<dbReference type="Pfam" id="PF00573">
    <property type="entry name" value="Ribosomal_L4"/>
    <property type="match status" value="1"/>
</dbReference>
<organism evidence="5">
    <name type="scientific">freshwater metagenome</name>
    <dbReference type="NCBI Taxonomy" id="449393"/>
    <lineage>
        <taxon>unclassified sequences</taxon>
        <taxon>metagenomes</taxon>
        <taxon>ecological metagenomes</taxon>
    </lineage>
</organism>
<proteinExistence type="inferred from homology"/>
<comment type="similarity">
    <text evidence="1">Belongs to the universal ribosomal protein uL4 family.</text>
</comment>
<dbReference type="NCBIfam" id="TIGR03953">
    <property type="entry name" value="rplD_bact"/>
    <property type="match status" value="1"/>
</dbReference>
<dbReference type="GO" id="GO:1990904">
    <property type="term" value="C:ribonucleoprotein complex"/>
    <property type="evidence" value="ECO:0007669"/>
    <property type="project" value="UniProtKB-KW"/>
</dbReference>
<keyword evidence="3" id="KW-0687">Ribonucleoprotein</keyword>
<dbReference type="Gene3D" id="3.40.1370.10">
    <property type="match status" value="1"/>
</dbReference>
<sequence length="233" mass="24266">MASVALKSAKGSDVGSLELDGAMFGIQPNVPVMHQVVTAQLAHRRAGTQSTKTRAEVSGGGKKPLKQKGTGSARQGSTRAPHFSGGGVALGPKPRKYSQKTPKKMIKLALRSALSDRANEGKIIVVDSWGFDAPSTKSASAALAALGINGSVLIVHGREDINAIKSFRNLPSVQLLEVAELNAYDILCNETIVFTKDNLPGEAGDVQAPAKAAKKAPAKKAAEADETAETEQS</sequence>
<dbReference type="EMBL" id="CAEZXM010000304">
    <property type="protein sequence ID" value="CAB4705518.1"/>
    <property type="molecule type" value="Genomic_DNA"/>
</dbReference>
<dbReference type="SUPFAM" id="SSF52166">
    <property type="entry name" value="Ribosomal protein L4"/>
    <property type="match status" value="1"/>
</dbReference>
<feature type="compositionally biased region" description="Acidic residues" evidence="4">
    <location>
        <begin position="224"/>
        <end position="233"/>
    </location>
</feature>
<feature type="region of interest" description="Disordered" evidence="4">
    <location>
        <begin position="43"/>
        <end position="98"/>
    </location>
</feature>
<dbReference type="PANTHER" id="PTHR10746">
    <property type="entry name" value="50S RIBOSOMAL PROTEIN L4"/>
    <property type="match status" value="1"/>
</dbReference>
<dbReference type="InterPro" id="IPR023574">
    <property type="entry name" value="Ribosomal_uL4_dom_sf"/>
</dbReference>
<protein>
    <submittedName>
        <fullName evidence="5">Unannotated protein</fullName>
    </submittedName>
</protein>
<dbReference type="InterPro" id="IPR002136">
    <property type="entry name" value="Ribosomal_uL4"/>
</dbReference>
<dbReference type="HAMAP" id="MF_01328_B">
    <property type="entry name" value="Ribosomal_uL4_B"/>
    <property type="match status" value="1"/>
</dbReference>
<reference evidence="5" key="1">
    <citation type="submission" date="2020-05" db="EMBL/GenBank/DDBJ databases">
        <authorList>
            <person name="Chiriac C."/>
            <person name="Salcher M."/>
            <person name="Ghai R."/>
            <person name="Kavagutti S V."/>
        </authorList>
    </citation>
    <scope>NUCLEOTIDE SEQUENCE</scope>
</reference>
<dbReference type="PANTHER" id="PTHR10746:SF6">
    <property type="entry name" value="LARGE RIBOSOMAL SUBUNIT PROTEIN UL4M"/>
    <property type="match status" value="1"/>
</dbReference>
<keyword evidence="2" id="KW-0689">Ribosomal protein</keyword>
<name>A0A6J6Q9Q3_9ZZZZ</name>
<dbReference type="GO" id="GO:0003735">
    <property type="term" value="F:structural constituent of ribosome"/>
    <property type="evidence" value="ECO:0007669"/>
    <property type="project" value="InterPro"/>
</dbReference>
<evidence type="ECO:0000313" key="5">
    <source>
        <dbReference type="EMBL" id="CAB4705518.1"/>
    </source>
</evidence>
<gene>
    <name evidence="5" type="ORF">UFOPK2366_01479</name>
</gene>
<evidence type="ECO:0000256" key="4">
    <source>
        <dbReference type="SAM" id="MobiDB-lite"/>
    </source>
</evidence>
<dbReference type="GO" id="GO:0005840">
    <property type="term" value="C:ribosome"/>
    <property type="evidence" value="ECO:0007669"/>
    <property type="project" value="UniProtKB-KW"/>
</dbReference>
<evidence type="ECO:0000256" key="2">
    <source>
        <dbReference type="ARBA" id="ARBA00022980"/>
    </source>
</evidence>
<dbReference type="GO" id="GO:0006412">
    <property type="term" value="P:translation"/>
    <property type="evidence" value="ECO:0007669"/>
    <property type="project" value="InterPro"/>
</dbReference>
<accession>A0A6J6Q9Q3</accession>
<evidence type="ECO:0000256" key="1">
    <source>
        <dbReference type="ARBA" id="ARBA00010528"/>
    </source>
</evidence>
<evidence type="ECO:0000256" key="3">
    <source>
        <dbReference type="ARBA" id="ARBA00023274"/>
    </source>
</evidence>
<dbReference type="InterPro" id="IPR013005">
    <property type="entry name" value="Ribosomal_uL4-like"/>
</dbReference>
<feature type="region of interest" description="Disordered" evidence="4">
    <location>
        <begin position="204"/>
        <end position="233"/>
    </location>
</feature>
<feature type="compositionally biased region" description="Polar residues" evidence="4">
    <location>
        <begin position="69"/>
        <end position="78"/>
    </location>
</feature>